<dbReference type="EMBL" id="JAUFRC010000003">
    <property type="protein sequence ID" value="MDN3714169.1"/>
    <property type="molecule type" value="Genomic_DNA"/>
</dbReference>
<evidence type="ECO:0000313" key="2">
    <source>
        <dbReference type="EMBL" id="MDN3714169.1"/>
    </source>
</evidence>
<name>A0ABT8DBK1_9RHOB</name>
<proteinExistence type="predicted"/>
<protein>
    <submittedName>
        <fullName evidence="2">Uncharacterized protein</fullName>
    </submittedName>
</protein>
<evidence type="ECO:0000256" key="1">
    <source>
        <dbReference type="SAM" id="MobiDB-lite"/>
    </source>
</evidence>
<gene>
    <name evidence="2" type="ORF">QWZ10_24530</name>
</gene>
<sequence length="111" mass="11977">MSKQANGAAHELGWRKIAGSTPRETGRALGAAGRDAVHKHLPSSEYFQLITGEAHAEAVARMAEQTRLRFPKIWEEIEGLAEGSNSRSSKPSPGTAAAICWRARRTAAPRS</sequence>
<accession>A0ABT8DBK1</accession>
<keyword evidence="3" id="KW-1185">Reference proteome</keyword>
<evidence type="ECO:0000313" key="3">
    <source>
        <dbReference type="Proteomes" id="UP001243846"/>
    </source>
</evidence>
<dbReference type="Proteomes" id="UP001243846">
    <property type="component" value="Unassembled WGS sequence"/>
</dbReference>
<dbReference type="Gene3D" id="1.10.10.2120">
    <property type="match status" value="1"/>
</dbReference>
<comment type="caution">
    <text evidence="2">The sequence shown here is derived from an EMBL/GenBank/DDBJ whole genome shotgun (WGS) entry which is preliminary data.</text>
</comment>
<feature type="region of interest" description="Disordered" evidence="1">
    <location>
        <begin position="1"/>
        <end position="35"/>
    </location>
</feature>
<dbReference type="RefSeq" id="WP_377731694.1">
    <property type="nucleotide sequence ID" value="NZ_JBHSVP010000003.1"/>
</dbReference>
<dbReference type="Gene3D" id="3.60.60.10">
    <property type="entry name" value="Penicillin V Acylase, Chain A"/>
    <property type="match status" value="1"/>
</dbReference>
<organism evidence="2 3">
    <name type="scientific">Paracoccus cavernae</name>
    <dbReference type="NCBI Taxonomy" id="1571207"/>
    <lineage>
        <taxon>Bacteria</taxon>
        <taxon>Pseudomonadati</taxon>
        <taxon>Pseudomonadota</taxon>
        <taxon>Alphaproteobacteria</taxon>
        <taxon>Rhodobacterales</taxon>
        <taxon>Paracoccaceae</taxon>
        <taxon>Paracoccus</taxon>
    </lineage>
</organism>
<reference evidence="3" key="1">
    <citation type="journal article" date="2019" name="Int. J. Syst. Evol. Microbiol.">
        <title>The Global Catalogue of Microorganisms (GCM) 10K type strain sequencing project: providing services to taxonomists for standard genome sequencing and annotation.</title>
        <authorList>
            <consortium name="The Broad Institute Genomics Platform"/>
            <consortium name="The Broad Institute Genome Sequencing Center for Infectious Disease"/>
            <person name="Wu L."/>
            <person name="Ma J."/>
        </authorList>
    </citation>
    <scope>NUCLEOTIDE SEQUENCE [LARGE SCALE GENOMIC DNA]</scope>
    <source>
        <strain evidence="3">CECT 8482</strain>
    </source>
</reference>